<dbReference type="PANTHER" id="PTHR18895:SF74">
    <property type="entry name" value="MTRF1L RELEASE FACTOR GLUTAMINE METHYLTRANSFERASE"/>
    <property type="match status" value="1"/>
</dbReference>
<dbReference type="Proteomes" id="UP000069771">
    <property type="component" value="Chromosome"/>
</dbReference>
<dbReference type="GO" id="GO:0032259">
    <property type="term" value="P:methylation"/>
    <property type="evidence" value="ECO:0007669"/>
    <property type="project" value="UniProtKB-KW"/>
</dbReference>
<feature type="domain" description="Release factor glutamine methyltransferase N-terminal" evidence="7">
    <location>
        <begin position="5"/>
        <end position="71"/>
    </location>
</feature>
<dbReference type="OrthoDB" id="9800643at2"/>
<dbReference type="NCBIfam" id="TIGR03534">
    <property type="entry name" value="RF_mod_PrmC"/>
    <property type="match status" value="1"/>
</dbReference>
<feature type="binding site" evidence="5">
    <location>
        <position position="186"/>
    </location>
    <ligand>
        <name>S-adenosyl-L-methionine</name>
        <dbReference type="ChEBI" id="CHEBI:59789"/>
    </ligand>
</feature>
<evidence type="ECO:0000259" key="7">
    <source>
        <dbReference type="Pfam" id="PF17827"/>
    </source>
</evidence>
<evidence type="ECO:0000256" key="4">
    <source>
        <dbReference type="ARBA" id="ARBA00048391"/>
    </source>
</evidence>
<dbReference type="InterPro" id="IPR029063">
    <property type="entry name" value="SAM-dependent_MTases_sf"/>
</dbReference>
<keyword evidence="1 5" id="KW-0489">Methyltransferase</keyword>
<dbReference type="HAMAP" id="MF_02126">
    <property type="entry name" value="RF_methyltr_PrmC"/>
    <property type="match status" value="1"/>
</dbReference>
<accession>A0A140DZ06</accession>
<organism evidence="8 9">
    <name type="scientific">Faecalibaculum rodentium</name>
    <dbReference type="NCBI Taxonomy" id="1702221"/>
    <lineage>
        <taxon>Bacteria</taxon>
        <taxon>Bacillati</taxon>
        <taxon>Bacillota</taxon>
        <taxon>Erysipelotrichia</taxon>
        <taxon>Erysipelotrichales</taxon>
        <taxon>Erysipelotrichaceae</taxon>
        <taxon>Faecalibaculum</taxon>
    </lineage>
</organism>
<comment type="caution">
    <text evidence="5">Lacks conserved residue(s) required for the propagation of feature annotation.</text>
</comment>
<feature type="binding site" evidence="5">
    <location>
        <begin position="186"/>
        <end position="189"/>
    </location>
    <ligand>
        <name>substrate</name>
    </ligand>
</feature>
<dbReference type="GeneID" id="78479211"/>
<dbReference type="InterPro" id="IPR004556">
    <property type="entry name" value="HemK-like"/>
</dbReference>
<keyword evidence="3 5" id="KW-0949">S-adenosyl-L-methionine</keyword>
<feature type="domain" description="Methyltransferase small" evidence="6">
    <location>
        <begin position="108"/>
        <end position="194"/>
    </location>
</feature>
<dbReference type="Gene3D" id="1.10.8.10">
    <property type="entry name" value="DNA helicase RuvA subunit, C-terminal domain"/>
    <property type="match status" value="1"/>
</dbReference>
<protein>
    <recommendedName>
        <fullName evidence="5">Release factor glutamine methyltransferase</fullName>
        <shortName evidence="5">RF MTase</shortName>
        <ecNumber evidence="5">2.1.1.297</ecNumber>
    </recommendedName>
    <alternativeName>
        <fullName evidence="5">N5-glutamine methyltransferase PrmC</fullName>
    </alternativeName>
    <alternativeName>
        <fullName evidence="5">Protein-(glutamine-N5) MTase PrmC</fullName>
    </alternativeName>
    <alternativeName>
        <fullName evidence="5">Protein-glutamine N-methyltransferase PrmC</fullName>
    </alternativeName>
</protein>
<comment type="similarity">
    <text evidence="5">Belongs to the protein N5-glutamine methyltransferase family. PrmC subfamily.</text>
</comment>
<dbReference type="PROSITE" id="PS00092">
    <property type="entry name" value="N6_MTASE"/>
    <property type="match status" value="1"/>
</dbReference>
<dbReference type="InterPro" id="IPR040758">
    <property type="entry name" value="PrmC_N"/>
</dbReference>
<dbReference type="RefSeq" id="WP_067559923.1">
    <property type="nucleotide sequence ID" value="NZ_CAMTBT010000005.1"/>
</dbReference>
<gene>
    <name evidence="5" type="primary">prmC</name>
    <name evidence="8" type="ORF">AALO17_27490</name>
</gene>
<dbReference type="InterPro" id="IPR019874">
    <property type="entry name" value="RF_methyltr_PrmC"/>
</dbReference>
<reference evidence="8 9" key="1">
    <citation type="journal article" date="2016" name="Gut Pathog.">
        <title>Whole genome sequencing of "Faecalibaculum rodentium" ALO17, isolated from C57BL/6J laboratory mouse feces.</title>
        <authorList>
            <person name="Lim S."/>
            <person name="Chang D.H."/>
            <person name="Ahn S."/>
            <person name="Kim B.C."/>
        </authorList>
    </citation>
    <scope>NUCLEOTIDE SEQUENCE [LARGE SCALE GENOMIC DNA]</scope>
    <source>
        <strain evidence="8 9">Alo17</strain>
    </source>
</reference>
<dbReference type="KEGG" id="fro:AALO17_27490"/>
<evidence type="ECO:0000256" key="5">
    <source>
        <dbReference type="HAMAP-Rule" id="MF_02126"/>
    </source>
</evidence>
<evidence type="ECO:0000313" key="9">
    <source>
        <dbReference type="Proteomes" id="UP000069771"/>
    </source>
</evidence>
<dbReference type="InterPro" id="IPR007848">
    <property type="entry name" value="Small_mtfrase_dom"/>
</dbReference>
<evidence type="ECO:0000256" key="3">
    <source>
        <dbReference type="ARBA" id="ARBA00022691"/>
    </source>
</evidence>
<sequence>MRYADLLREGRKRLQEHGDQAAGLLLNEICRGHDINLYMVMEEPMPEDLQTEYLEGVHRMERGEPLDYVLGYTPFYGYDFLVSPDVLIPRPETEELVALVLRLYDEYFPKQKVTVFDVGTGSGAIGISLALEEPDFTVYASDISEQAVRQAEKNRDRLQVGVSFLTGSLLEPYIQAGLHCDILVCNPPYIPSQEQIERSVRDFEPHVALFGGPDGLKFYRALFATARQVLKPEALMAFEMGWNQGQALTDLAHEYFPGAVAHIEQDINGKDRMFWLHIGAGNPAGGEGQVRDENE</sequence>
<dbReference type="EMBL" id="CP011391">
    <property type="protein sequence ID" value="AMK55883.1"/>
    <property type="molecule type" value="Genomic_DNA"/>
</dbReference>
<keyword evidence="9" id="KW-1185">Reference proteome</keyword>
<dbReference type="NCBIfam" id="TIGR00536">
    <property type="entry name" value="hemK_fam"/>
    <property type="match status" value="1"/>
</dbReference>
<feature type="binding site" evidence="5">
    <location>
        <begin position="119"/>
        <end position="123"/>
    </location>
    <ligand>
        <name>S-adenosyl-L-methionine</name>
        <dbReference type="ChEBI" id="CHEBI:59789"/>
    </ligand>
</feature>
<dbReference type="GO" id="GO:0003676">
    <property type="term" value="F:nucleic acid binding"/>
    <property type="evidence" value="ECO:0007669"/>
    <property type="project" value="InterPro"/>
</dbReference>
<dbReference type="AlphaFoldDB" id="A0A140DZ06"/>
<comment type="catalytic activity">
    <reaction evidence="4 5">
        <text>L-glutaminyl-[peptide chain release factor] + S-adenosyl-L-methionine = N(5)-methyl-L-glutaminyl-[peptide chain release factor] + S-adenosyl-L-homocysteine + H(+)</text>
        <dbReference type="Rhea" id="RHEA:42896"/>
        <dbReference type="Rhea" id="RHEA-COMP:10271"/>
        <dbReference type="Rhea" id="RHEA-COMP:10272"/>
        <dbReference type="ChEBI" id="CHEBI:15378"/>
        <dbReference type="ChEBI" id="CHEBI:30011"/>
        <dbReference type="ChEBI" id="CHEBI:57856"/>
        <dbReference type="ChEBI" id="CHEBI:59789"/>
        <dbReference type="ChEBI" id="CHEBI:61891"/>
        <dbReference type="EC" id="2.1.1.297"/>
    </reaction>
</comment>
<evidence type="ECO:0000313" key="8">
    <source>
        <dbReference type="EMBL" id="AMK55883.1"/>
    </source>
</evidence>
<dbReference type="Pfam" id="PF05175">
    <property type="entry name" value="MTS"/>
    <property type="match status" value="1"/>
</dbReference>
<keyword evidence="2 5" id="KW-0808">Transferase</keyword>
<dbReference type="InterPro" id="IPR050320">
    <property type="entry name" value="N5-glutamine_MTase"/>
</dbReference>
<evidence type="ECO:0000256" key="1">
    <source>
        <dbReference type="ARBA" id="ARBA00022603"/>
    </source>
</evidence>
<feature type="binding site" evidence="5">
    <location>
        <position position="142"/>
    </location>
    <ligand>
        <name>S-adenosyl-L-methionine</name>
        <dbReference type="ChEBI" id="CHEBI:59789"/>
    </ligand>
</feature>
<comment type="function">
    <text evidence="5">Methylates the class 1 translation termination release factors RF1/PrfA and RF2/PrfB on the glutamine residue of the universally conserved GGQ motif.</text>
</comment>
<dbReference type="PATRIC" id="fig|1702221.3.peg.2677"/>
<name>A0A140DZ06_9FIRM</name>
<dbReference type="Pfam" id="PF17827">
    <property type="entry name" value="PrmC_N"/>
    <property type="match status" value="1"/>
</dbReference>
<proteinExistence type="inferred from homology"/>
<evidence type="ECO:0000259" key="6">
    <source>
        <dbReference type="Pfam" id="PF05175"/>
    </source>
</evidence>
<dbReference type="STRING" id="1702221.AALO17_27490"/>
<dbReference type="GO" id="GO:0102559">
    <property type="term" value="F:peptide chain release factor N(5)-glutamine methyltransferase activity"/>
    <property type="evidence" value="ECO:0007669"/>
    <property type="project" value="UniProtKB-EC"/>
</dbReference>
<evidence type="ECO:0000256" key="2">
    <source>
        <dbReference type="ARBA" id="ARBA00022679"/>
    </source>
</evidence>
<dbReference type="PANTHER" id="PTHR18895">
    <property type="entry name" value="HEMK METHYLTRANSFERASE"/>
    <property type="match status" value="1"/>
</dbReference>
<dbReference type="CDD" id="cd02440">
    <property type="entry name" value="AdoMet_MTases"/>
    <property type="match status" value="1"/>
</dbReference>
<dbReference type="InterPro" id="IPR002052">
    <property type="entry name" value="DNA_methylase_N6_adenine_CS"/>
</dbReference>
<dbReference type="SUPFAM" id="SSF53335">
    <property type="entry name" value="S-adenosyl-L-methionine-dependent methyltransferases"/>
    <property type="match status" value="1"/>
</dbReference>
<dbReference type="EC" id="2.1.1.297" evidence="5"/>
<dbReference type="Gene3D" id="3.40.50.150">
    <property type="entry name" value="Vaccinia Virus protein VP39"/>
    <property type="match status" value="1"/>
</dbReference>